<evidence type="ECO:0000256" key="6">
    <source>
        <dbReference type="RuleBase" id="RU361157"/>
    </source>
</evidence>
<evidence type="ECO:0000256" key="4">
    <source>
        <dbReference type="ARBA" id="ARBA00023136"/>
    </source>
</evidence>
<keyword evidence="6" id="KW-1003">Cell membrane</keyword>
<dbReference type="InterPro" id="IPR047817">
    <property type="entry name" value="ABC2_TM_bact-type"/>
</dbReference>
<dbReference type="PANTHER" id="PTHR43027:SF1">
    <property type="entry name" value="DOXORUBICIN RESISTANCE ABC TRANSPORTER PERMEASE PROTEIN DRRC-RELATED"/>
    <property type="match status" value="1"/>
</dbReference>
<dbReference type="PIRSF" id="PIRSF006648">
    <property type="entry name" value="DrrB"/>
    <property type="match status" value="1"/>
</dbReference>
<evidence type="ECO:0000256" key="5">
    <source>
        <dbReference type="ARBA" id="ARBA00023251"/>
    </source>
</evidence>
<dbReference type="InterPro" id="IPR052902">
    <property type="entry name" value="ABC-2_transporter"/>
</dbReference>
<dbReference type="EMBL" id="JAPKFM010000008">
    <property type="protein sequence ID" value="MCX2964376.1"/>
    <property type="molecule type" value="Genomic_DNA"/>
</dbReference>
<comment type="similarity">
    <text evidence="6">Belongs to the ABC-2 integral membrane protein family.</text>
</comment>
<keyword evidence="3 6" id="KW-1133">Transmembrane helix</keyword>
<comment type="subcellular location">
    <subcellularLocation>
        <location evidence="6">Cell membrane</location>
        <topology evidence="6">Multi-pass membrane protein</topology>
    </subcellularLocation>
    <subcellularLocation>
        <location evidence="1">Membrane</location>
        <topology evidence="1">Multi-pass membrane protein</topology>
    </subcellularLocation>
</comment>
<feature type="region of interest" description="Disordered" evidence="7">
    <location>
        <begin position="1"/>
        <end position="46"/>
    </location>
</feature>
<keyword evidence="5" id="KW-0046">Antibiotic resistance</keyword>
<evidence type="ECO:0000256" key="1">
    <source>
        <dbReference type="ARBA" id="ARBA00004141"/>
    </source>
</evidence>
<dbReference type="InterPro" id="IPR000412">
    <property type="entry name" value="ABC_2_transport"/>
</dbReference>
<dbReference type="RefSeq" id="WP_266061510.1">
    <property type="nucleotide sequence ID" value="NZ_JAPKFM010000008.1"/>
</dbReference>
<dbReference type="PROSITE" id="PS51012">
    <property type="entry name" value="ABC_TM2"/>
    <property type="match status" value="1"/>
</dbReference>
<feature type="transmembrane region" description="Helical" evidence="6">
    <location>
        <begin position="220"/>
        <end position="239"/>
    </location>
</feature>
<evidence type="ECO:0000259" key="8">
    <source>
        <dbReference type="PROSITE" id="PS51012"/>
    </source>
</evidence>
<feature type="transmembrane region" description="Helical" evidence="6">
    <location>
        <begin position="162"/>
        <end position="181"/>
    </location>
</feature>
<feature type="domain" description="ABC transmembrane type-2" evidence="8">
    <location>
        <begin position="75"/>
        <end position="303"/>
    </location>
</feature>
<gene>
    <name evidence="9" type="ORF">OSB52_09770</name>
</gene>
<name>A0A9X3I4M8_9ACTN</name>
<sequence length="307" mass="32042">MTAVPARTPGAAPTPAVAPHATPVQDQTSAVQDQTASAQKAPPVAAPGEGTIRAWFTQSGVLSWRQLSVMVHDKATFLQLVLVPILTLLMFKVVLGDAIGSATGQDSTYGTVPLVILVSAMFGSVAAGIRLNQERGTGLLSRLYVLPINRAADLTSRLLSEMFRIVLVTALLIVVGSFIGFDITGGFGAIAGIFGVALMFGVAYATLVLALAVSAAPSAPLVPLLSLVSSVLMFFNSGFSPIDAYPGWLQPIVENQPMTPTIEVMRSLAAGGPIAENLIKVTIWTVGIIAVCVYPALRGYRKAATAR</sequence>
<accession>A0A9X3I4M8</accession>
<dbReference type="Pfam" id="PF01061">
    <property type="entry name" value="ABC2_membrane"/>
    <property type="match status" value="1"/>
</dbReference>
<evidence type="ECO:0000313" key="10">
    <source>
        <dbReference type="Proteomes" id="UP001143347"/>
    </source>
</evidence>
<feature type="transmembrane region" description="Helical" evidence="6">
    <location>
        <begin position="107"/>
        <end position="129"/>
    </location>
</feature>
<proteinExistence type="inferred from homology"/>
<feature type="transmembrane region" description="Helical" evidence="6">
    <location>
        <begin position="187"/>
        <end position="213"/>
    </location>
</feature>
<keyword evidence="10" id="KW-1185">Reference proteome</keyword>
<keyword evidence="6" id="KW-0813">Transport</keyword>
<evidence type="ECO:0000256" key="7">
    <source>
        <dbReference type="SAM" id="MobiDB-lite"/>
    </source>
</evidence>
<evidence type="ECO:0000256" key="3">
    <source>
        <dbReference type="ARBA" id="ARBA00022989"/>
    </source>
</evidence>
<reference evidence="9" key="1">
    <citation type="submission" date="2022-10" db="EMBL/GenBank/DDBJ databases">
        <title>WGS of marine actinomycetes from Thailand.</title>
        <authorList>
            <person name="Thawai C."/>
        </authorList>
    </citation>
    <scope>NUCLEOTIDE SEQUENCE</scope>
    <source>
        <strain evidence="9">SW21</strain>
    </source>
</reference>
<feature type="transmembrane region" description="Helical" evidence="6">
    <location>
        <begin position="278"/>
        <end position="297"/>
    </location>
</feature>
<dbReference type="AlphaFoldDB" id="A0A9X3I4M8"/>
<dbReference type="GO" id="GO:0046677">
    <property type="term" value="P:response to antibiotic"/>
    <property type="evidence" value="ECO:0007669"/>
    <property type="project" value="UniProtKB-KW"/>
</dbReference>
<organism evidence="9 10">
    <name type="scientific">Gordonia aquimaris</name>
    <dbReference type="NCBI Taxonomy" id="2984863"/>
    <lineage>
        <taxon>Bacteria</taxon>
        <taxon>Bacillati</taxon>
        <taxon>Actinomycetota</taxon>
        <taxon>Actinomycetes</taxon>
        <taxon>Mycobacteriales</taxon>
        <taxon>Gordoniaceae</taxon>
        <taxon>Gordonia</taxon>
    </lineage>
</organism>
<comment type="caution">
    <text evidence="9">The sequence shown here is derived from an EMBL/GenBank/DDBJ whole genome shotgun (WGS) entry which is preliminary data.</text>
</comment>
<feature type="compositionally biased region" description="Polar residues" evidence="7">
    <location>
        <begin position="25"/>
        <end position="38"/>
    </location>
</feature>
<feature type="compositionally biased region" description="Low complexity" evidence="7">
    <location>
        <begin position="1"/>
        <end position="24"/>
    </location>
</feature>
<keyword evidence="2 6" id="KW-0812">Transmembrane</keyword>
<dbReference type="InterPro" id="IPR013525">
    <property type="entry name" value="ABC2_TM"/>
</dbReference>
<evidence type="ECO:0000313" key="9">
    <source>
        <dbReference type="EMBL" id="MCX2964376.1"/>
    </source>
</evidence>
<evidence type="ECO:0000256" key="2">
    <source>
        <dbReference type="ARBA" id="ARBA00022692"/>
    </source>
</evidence>
<keyword evidence="4 6" id="KW-0472">Membrane</keyword>
<dbReference type="Proteomes" id="UP001143347">
    <property type="component" value="Unassembled WGS sequence"/>
</dbReference>
<dbReference type="GO" id="GO:0043190">
    <property type="term" value="C:ATP-binding cassette (ABC) transporter complex"/>
    <property type="evidence" value="ECO:0007669"/>
    <property type="project" value="InterPro"/>
</dbReference>
<dbReference type="GO" id="GO:0140359">
    <property type="term" value="F:ABC-type transporter activity"/>
    <property type="evidence" value="ECO:0007669"/>
    <property type="project" value="InterPro"/>
</dbReference>
<dbReference type="PANTHER" id="PTHR43027">
    <property type="entry name" value="DOXORUBICIN RESISTANCE ABC TRANSPORTER PERMEASE PROTEIN DRRC-RELATED"/>
    <property type="match status" value="1"/>
</dbReference>
<protein>
    <recommendedName>
        <fullName evidence="6">Transport permease protein</fullName>
    </recommendedName>
</protein>
<feature type="transmembrane region" description="Helical" evidence="6">
    <location>
        <begin position="75"/>
        <end position="95"/>
    </location>
</feature>